<evidence type="ECO:0000313" key="5">
    <source>
        <dbReference type="Proteomes" id="UP000571751"/>
    </source>
</evidence>
<dbReference type="Proteomes" id="UP000567099">
    <property type="component" value="Unassembled WGS sequence"/>
</dbReference>
<comment type="caution">
    <text evidence="2">The sequence shown here is derived from an EMBL/GenBank/DDBJ whole genome shotgun (WGS) entry which is preliminary data.</text>
</comment>
<sequence length="57" mass="6232">MVSIREVSNSMTYIGEVRPQGNSGRVHPALPKEALGKKVIVTVIENDAILEQLEKEG</sequence>
<accession>A0A7J9PV20</accession>
<evidence type="ECO:0000313" key="1">
    <source>
        <dbReference type="EMBL" id="MBA2864710.1"/>
    </source>
</evidence>
<dbReference type="Proteomes" id="UP000590564">
    <property type="component" value="Unassembled WGS sequence"/>
</dbReference>
<dbReference type="InterPro" id="IPR019205">
    <property type="entry name" value="DUF2080_transposon-encoded"/>
</dbReference>
<evidence type="ECO:0000313" key="3">
    <source>
        <dbReference type="EMBL" id="MBB6497561.1"/>
    </source>
</evidence>
<dbReference type="EMBL" id="JACDUP010000003">
    <property type="protein sequence ID" value="MBA2869451.1"/>
    <property type="molecule type" value="Genomic_DNA"/>
</dbReference>
<evidence type="ECO:0000313" key="2">
    <source>
        <dbReference type="EMBL" id="MBA2869451.1"/>
    </source>
</evidence>
<evidence type="ECO:0000313" key="6">
    <source>
        <dbReference type="Proteomes" id="UP000590564"/>
    </source>
</evidence>
<proteinExistence type="predicted"/>
<gene>
    <name evidence="1" type="ORF">HNP94_001732</name>
    <name evidence="2" type="ORF">HNP95_001647</name>
    <name evidence="3" type="ORF">HNP96_001609</name>
</gene>
<dbReference type="AlphaFoldDB" id="A0A7J9PV20"/>
<evidence type="ECO:0000313" key="4">
    <source>
        <dbReference type="Proteomes" id="UP000567099"/>
    </source>
</evidence>
<dbReference type="Pfam" id="PF09853">
    <property type="entry name" value="DUF2080"/>
    <property type="match status" value="1"/>
</dbReference>
<dbReference type="EMBL" id="JACHED010000004">
    <property type="protein sequence ID" value="MBB6497561.1"/>
    <property type="molecule type" value="Genomic_DNA"/>
</dbReference>
<dbReference type="RefSeq" id="WP_309501020.1">
    <property type="nucleotide sequence ID" value="NZ_JACDUO010000002.1"/>
</dbReference>
<reference evidence="4 5" key="1">
    <citation type="submission" date="2020-07" db="EMBL/GenBank/DDBJ databases">
        <title>Genomic Encyclopedia of Type Strains, Phase IV (KMG-V): Genome sequencing to study the core and pangenomes of soil and plant-associated prokaryotes.</title>
        <authorList>
            <person name="Whitman W."/>
        </authorList>
    </citation>
    <scope>NUCLEOTIDE SEQUENCE [LARGE SCALE GENOMIC DNA]</scope>
    <source>
        <strain evidence="1 4">C13</strain>
        <strain evidence="2 5">C14</strain>
        <strain evidence="3 6">D1</strain>
    </source>
</reference>
<protein>
    <submittedName>
        <fullName evidence="2">Putative transposon-encoded protein</fullName>
    </submittedName>
</protein>
<name>A0A7J9PV20_METMI</name>
<dbReference type="Proteomes" id="UP000571751">
    <property type="component" value="Unassembled WGS sequence"/>
</dbReference>
<dbReference type="EMBL" id="JACDUO010000002">
    <property type="protein sequence ID" value="MBA2864710.1"/>
    <property type="molecule type" value="Genomic_DNA"/>
</dbReference>
<dbReference type="NCBIfam" id="NF033496">
    <property type="entry name" value="DUF2080_fam_acc"/>
    <property type="match status" value="1"/>
</dbReference>
<organism evidence="2 5">
    <name type="scientific">Methanococcus maripaludis</name>
    <name type="common">Methanococcus deltae</name>
    <dbReference type="NCBI Taxonomy" id="39152"/>
    <lineage>
        <taxon>Archaea</taxon>
        <taxon>Methanobacteriati</taxon>
        <taxon>Methanobacteriota</taxon>
        <taxon>Methanomada group</taxon>
        <taxon>Methanococci</taxon>
        <taxon>Methanococcales</taxon>
        <taxon>Methanococcaceae</taxon>
        <taxon>Methanococcus</taxon>
    </lineage>
</organism>